<sequence>MEPRSYCRFDCPIRAGEFNVWRAICGVLLLTSLIVSTVSQDITDFISIDCGVDGGKDLLLDLEWLTDEDFLQWEQLLDDLPYDYWEAQLRGEYIFPCRQITT</sequence>
<dbReference type="Proteomes" id="UP001605036">
    <property type="component" value="Unassembled WGS sequence"/>
</dbReference>
<name>A0ABD1XQ54_9MARC</name>
<protein>
    <submittedName>
        <fullName evidence="1">Uncharacterized protein</fullName>
    </submittedName>
</protein>
<dbReference type="EMBL" id="JBHFFA010000007">
    <property type="protein sequence ID" value="KAL2611059.1"/>
    <property type="molecule type" value="Genomic_DNA"/>
</dbReference>
<dbReference type="AlphaFoldDB" id="A0ABD1XQ54"/>
<reference evidence="1 2" key="1">
    <citation type="submission" date="2024-09" db="EMBL/GenBank/DDBJ databases">
        <title>Chromosome-scale assembly of Riccia fluitans.</title>
        <authorList>
            <person name="Paukszto L."/>
            <person name="Sawicki J."/>
            <person name="Karawczyk K."/>
            <person name="Piernik-Szablinska J."/>
            <person name="Szczecinska M."/>
            <person name="Mazdziarz M."/>
        </authorList>
    </citation>
    <scope>NUCLEOTIDE SEQUENCE [LARGE SCALE GENOMIC DNA]</scope>
    <source>
        <strain evidence="1">Rf_01</strain>
        <tissue evidence="1">Aerial parts of the thallus</tissue>
    </source>
</reference>
<accession>A0ABD1XQ54</accession>
<gene>
    <name evidence="1" type="ORF">R1flu_022751</name>
</gene>
<organism evidence="1 2">
    <name type="scientific">Riccia fluitans</name>
    <dbReference type="NCBI Taxonomy" id="41844"/>
    <lineage>
        <taxon>Eukaryota</taxon>
        <taxon>Viridiplantae</taxon>
        <taxon>Streptophyta</taxon>
        <taxon>Embryophyta</taxon>
        <taxon>Marchantiophyta</taxon>
        <taxon>Marchantiopsida</taxon>
        <taxon>Marchantiidae</taxon>
        <taxon>Marchantiales</taxon>
        <taxon>Ricciaceae</taxon>
        <taxon>Riccia</taxon>
    </lineage>
</organism>
<evidence type="ECO:0000313" key="2">
    <source>
        <dbReference type="Proteomes" id="UP001605036"/>
    </source>
</evidence>
<evidence type="ECO:0000313" key="1">
    <source>
        <dbReference type="EMBL" id="KAL2611059.1"/>
    </source>
</evidence>
<keyword evidence="2" id="KW-1185">Reference proteome</keyword>
<proteinExistence type="predicted"/>
<comment type="caution">
    <text evidence="1">The sequence shown here is derived from an EMBL/GenBank/DDBJ whole genome shotgun (WGS) entry which is preliminary data.</text>
</comment>